<evidence type="ECO:0000256" key="2">
    <source>
        <dbReference type="SAM" id="SignalP"/>
    </source>
</evidence>
<feature type="region of interest" description="Disordered" evidence="1">
    <location>
        <begin position="287"/>
        <end position="310"/>
    </location>
</feature>
<dbReference type="Pfam" id="PF14016">
    <property type="entry name" value="DUF4232"/>
    <property type="match status" value="1"/>
</dbReference>
<sequence length="310" mass="32123">MRSTFLSLPAALTGVLLLTACGTEQADGPSAQPPPSGASCDGQPSHAPDPSLPGKAAEQEREAVRITGYGGGSRGCALFEVTHTGSEPHTYTVTFDFLSEAGAVLDNTERTVAGVEPGRTVSGRIELGESMAGPQNVSRVRIAKVRSVPADEAPSTTGPCPASGLRVYADDGDAAMGLRVVSVHLENCGTRPYSLHGYPDVQLLDEGHEPVDGVRILHDGGSVAGGTGADGPALPLVLEPGEGAWAGLVWRNTRQAGTPVNAPYVRVRAKSGADWVTVVPELDLGTTGQLGIGPWKKREEEPQDRPPSSP</sequence>
<feature type="domain" description="DUF4232" evidence="3">
    <location>
        <begin position="160"/>
        <end position="295"/>
    </location>
</feature>
<organism evidence="4 5">
    <name type="scientific">Streptomyces griseoloalbus</name>
    <dbReference type="NCBI Taxonomy" id="67303"/>
    <lineage>
        <taxon>Bacteria</taxon>
        <taxon>Bacillati</taxon>
        <taxon>Actinomycetota</taxon>
        <taxon>Actinomycetes</taxon>
        <taxon>Kitasatosporales</taxon>
        <taxon>Streptomycetaceae</taxon>
        <taxon>Streptomyces</taxon>
    </lineage>
</organism>
<evidence type="ECO:0000256" key="1">
    <source>
        <dbReference type="SAM" id="MobiDB-lite"/>
    </source>
</evidence>
<evidence type="ECO:0000259" key="3">
    <source>
        <dbReference type="Pfam" id="PF14016"/>
    </source>
</evidence>
<evidence type="ECO:0000313" key="5">
    <source>
        <dbReference type="Proteomes" id="UP000568022"/>
    </source>
</evidence>
<evidence type="ECO:0000313" key="4">
    <source>
        <dbReference type="EMBL" id="MBB5128587.1"/>
    </source>
</evidence>
<keyword evidence="2" id="KW-0732">Signal</keyword>
<dbReference type="EMBL" id="JACHJE010000014">
    <property type="protein sequence ID" value="MBB5128587.1"/>
    <property type="molecule type" value="Genomic_DNA"/>
</dbReference>
<feature type="region of interest" description="Disordered" evidence="1">
    <location>
        <begin position="25"/>
        <end position="60"/>
    </location>
</feature>
<comment type="caution">
    <text evidence="4">The sequence shown here is derived from an EMBL/GenBank/DDBJ whole genome shotgun (WGS) entry which is preliminary data.</text>
</comment>
<dbReference type="AlphaFoldDB" id="A0A7W8BS61"/>
<proteinExistence type="predicted"/>
<keyword evidence="5" id="KW-1185">Reference proteome</keyword>
<dbReference type="PROSITE" id="PS51257">
    <property type="entry name" value="PROKAR_LIPOPROTEIN"/>
    <property type="match status" value="1"/>
</dbReference>
<gene>
    <name evidence="4" type="ORF">FHS32_005364</name>
</gene>
<dbReference type="Proteomes" id="UP000568022">
    <property type="component" value="Unassembled WGS sequence"/>
</dbReference>
<accession>A0A7W8BS61</accession>
<protein>
    <recommendedName>
        <fullName evidence="3">DUF4232 domain-containing protein</fullName>
    </recommendedName>
</protein>
<dbReference type="InterPro" id="IPR025326">
    <property type="entry name" value="DUF4232"/>
</dbReference>
<reference evidence="4 5" key="1">
    <citation type="submission" date="2020-08" db="EMBL/GenBank/DDBJ databases">
        <title>Genomic Encyclopedia of Type Strains, Phase III (KMG-III): the genomes of soil and plant-associated and newly described type strains.</title>
        <authorList>
            <person name="Whitman W."/>
        </authorList>
    </citation>
    <scope>NUCLEOTIDE SEQUENCE [LARGE SCALE GENOMIC DNA]</scope>
    <source>
        <strain evidence="4 5">CECT 3226</strain>
    </source>
</reference>
<feature type="chain" id="PRO_5030673932" description="DUF4232 domain-containing protein" evidence="2">
    <location>
        <begin position="27"/>
        <end position="310"/>
    </location>
</feature>
<name>A0A7W8BS61_9ACTN</name>
<feature type="signal peptide" evidence="2">
    <location>
        <begin position="1"/>
        <end position="26"/>
    </location>
</feature>